<sequence>MTDVITLINAKDYKALAQYCEFEEIQSASGSNIMLGQLYPVYLASCILLNDLQSARHVRKRILASNNKTPEIDAIWSVATALIQKSYPQVYQNLDSFQWSEYMVPLVQQIKADIREQMLIMIPNVYTSIELKQVRDYFGTSEEECLQGR</sequence>
<gene>
    <name evidence="7" type="ORF">INT47_008346</name>
</gene>
<dbReference type="PANTHER" id="PTHR13339:SF0">
    <property type="entry name" value="COP9 SIGNALOSOME COMPLEX SUBUNIT 8"/>
    <property type="match status" value="1"/>
</dbReference>
<dbReference type="OrthoDB" id="5351233at2759"/>
<keyword evidence="4" id="KW-0736">Signalosome</keyword>
<comment type="caution">
    <text evidence="7">The sequence shown here is derived from an EMBL/GenBank/DDBJ whole genome shotgun (WGS) entry which is preliminary data.</text>
</comment>
<evidence type="ECO:0000256" key="5">
    <source>
        <dbReference type="ARBA" id="ARBA00023242"/>
    </source>
</evidence>
<feature type="domain" description="CSN8/PSMD8/EIF3K" evidence="6">
    <location>
        <begin position="37"/>
        <end position="144"/>
    </location>
</feature>
<dbReference type="PANTHER" id="PTHR13339">
    <property type="entry name" value="COP9 SIGNALOSOME COMPLEX SUBUNIT 8"/>
    <property type="match status" value="1"/>
</dbReference>
<comment type="subcellular location">
    <subcellularLocation>
        <location evidence="2">Cytoplasm</location>
    </subcellularLocation>
    <subcellularLocation>
        <location evidence="1">Nucleus</location>
    </subcellularLocation>
</comment>
<dbReference type="GO" id="GO:0005737">
    <property type="term" value="C:cytoplasm"/>
    <property type="evidence" value="ECO:0007669"/>
    <property type="project" value="UniProtKB-SubCell"/>
</dbReference>
<evidence type="ECO:0000313" key="8">
    <source>
        <dbReference type="Proteomes" id="UP000603453"/>
    </source>
</evidence>
<reference evidence="7" key="1">
    <citation type="submission" date="2020-12" db="EMBL/GenBank/DDBJ databases">
        <title>Metabolic potential, ecology and presence of endohyphal bacteria is reflected in genomic diversity of Mucoromycotina.</title>
        <authorList>
            <person name="Muszewska A."/>
            <person name="Okrasinska A."/>
            <person name="Steczkiewicz K."/>
            <person name="Drgas O."/>
            <person name="Orlowska M."/>
            <person name="Perlinska-Lenart U."/>
            <person name="Aleksandrzak-Piekarczyk T."/>
            <person name="Szatraj K."/>
            <person name="Zielenkiewicz U."/>
            <person name="Pilsyk S."/>
            <person name="Malc E."/>
            <person name="Mieczkowski P."/>
            <person name="Kruszewska J.S."/>
            <person name="Biernat P."/>
            <person name="Pawlowska J."/>
        </authorList>
    </citation>
    <scope>NUCLEOTIDE SEQUENCE</scope>
    <source>
        <strain evidence="7">WA0000017839</strain>
    </source>
</reference>
<evidence type="ECO:0000259" key="6">
    <source>
        <dbReference type="Pfam" id="PF10075"/>
    </source>
</evidence>
<evidence type="ECO:0000256" key="2">
    <source>
        <dbReference type="ARBA" id="ARBA00004496"/>
    </source>
</evidence>
<accession>A0A8H7RFY1</accession>
<dbReference type="EMBL" id="JAEPRD010000015">
    <property type="protein sequence ID" value="KAG2209502.1"/>
    <property type="molecule type" value="Genomic_DNA"/>
</dbReference>
<keyword evidence="5" id="KW-0539">Nucleus</keyword>
<protein>
    <recommendedName>
        <fullName evidence="6">CSN8/PSMD8/EIF3K domain-containing protein</fullName>
    </recommendedName>
</protein>
<dbReference type="Proteomes" id="UP000603453">
    <property type="component" value="Unassembled WGS sequence"/>
</dbReference>
<dbReference type="InterPro" id="IPR033464">
    <property type="entry name" value="CSN8_PSD8_EIF3K"/>
</dbReference>
<dbReference type="Pfam" id="PF10075">
    <property type="entry name" value="CSN8_PSD8_EIF3K"/>
    <property type="match status" value="1"/>
</dbReference>
<keyword evidence="8" id="KW-1185">Reference proteome</keyword>
<dbReference type="GO" id="GO:0008180">
    <property type="term" value="C:COP9 signalosome"/>
    <property type="evidence" value="ECO:0007669"/>
    <property type="project" value="UniProtKB-KW"/>
</dbReference>
<dbReference type="GO" id="GO:0000338">
    <property type="term" value="P:protein deneddylation"/>
    <property type="evidence" value="ECO:0007669"/>
    <property type="project" value="InterPro"/>
</dbReference>
<evidence type="ECO:0000256" key="4">
    <source>
        <dbReference type="ARBA" id="ARBA00022790"/>
    </source>
</evidence>
<evidence type="ECO:0000313" key="7">
    <source>
        <dbReference type="EMBL" id="KAG2209502.1"/>
    </source>
</evidence>
<keyword evidence="3" id="KW-0963">Cytoplasm</keyword>
<evidence type="ECO:0000256" key="3">
    <source>
        <dbReference type="ARBA" id="ARBA00022490"/>
    </source>
</evidence>
<dbReference type="InterPro" id="IPR033205">
    <property type="entry name" value="COP9_CSN8"/>
</dbReference>
<dbReference type="AlphaFoldDB" id="A0A8H7RFY1"/>
<proteinExistence type="predicted"/>
<name>A0A8H7RFY1_9FUNG</name>
<dbReference type="GO" id="GO:0010387">
    <property type="term" value="P:COP9 signalosome assembly"/>
    <property type="evidence" value="ECO:0007669"/>
    <property type="project" value="InterPro"/>
</dbReference>
<evidence type="ECO:0000256" key="1">
    <source>
        <dbReference type="ARBA" id="ARBA00004123"/>
    </source>
</evidence>
<organism evidence="7 8">
    <name type="scientific">Mucor saturninus</name>
    <dbReference type="NCBI Taxonomy" id="64648"/>
    <lineage>
        <taxon>Eukaryota</taxon>
        <taxon>Fungi</taxon>
        <taxon>Fungi incertae sedis</taxon>
        <taxon>Mucoromycota</taxon>
        <taxon>Mucoromycotina</taxon>
        <taxon>Mucoromycetes</taxon>
        <taxon>Mucorales</taxon>
        <taxon>Mucorineae</taxon>
        <taxon>Mucoraceae</taxon>
        <taxon>Mucor</taxon>
    </lineage>
</organism>